<dbReference type="PROSITE" id="PS00216">
    <property type="entry name" value="SUGAR_TRANSPORT_1"/>
    <property type="match status" value="1"/>
</dbReference>
<feature type="transmembrane region" description="Helical" evidence="5">
    <location>
        <begin position="373"/>
        <end position="395"/>
    </location>
</feature>
<keyword evidence="3 5" id="KW-1133">Transmembrane helix</keyword>
<evidence type="ECO:0000313" key="7">
    <source>
        <dbReference type="EMBL" id="USW54176.1"/>
    </source>
</evidence>
<evidence type="ECO:0000259" key="6">
    <source>
        <dbReference type="PROSITE" id="PS50850"/>
    </source>
</evidence>
<evidence type="ECO:0000256" key="1">
    <source>
        <dbReference type="ARBA" id="ARBA00004141"/>
    </source>
</evidence>
<gene>
    <name evidence="7" type="ORF">Slin15195_G074950</name>
</gene>
<feature type="transmembrane region" description="Helical" evidence="5">
    <location>
        <begin position="340"/>
        <end position="361"/>
    </location>
</feature>
<dbReference type="GO" id="GO:0140115">
    <property type="term" value="P:export across plasma membrane"/>
    <property type="evidence" value="ECO:0007669"/>
    <property type="project" value="UniProtKB-ARBA"/>
</dbReference>
<dbReference type="GO" id="GO:0022857">
    <property type="term" value="F:transmembrane transporter activity"/>
    <property type="evidence" value="ECO:0007669"/>
    <property type="project" value="InterPro"/>
</dbReference>
<protein>
    <submittedName>
        <fullName evidence="7">Sugar transporter, major facilitator superfamily, MFS transporter superfamily</fullName>
    </submittedName>
</protein>
<keyword evidence="4 5" id="KW-0472">Membrane</keyword>
<feature type="transmembrane region" description="Helical" evidence="5">
    <location>
        <begin position="301"/>
        <end position="319"/>
    </location>
</feature>
<dbReference type="Gene3D" id="1.20.1250.20">
    <property type="entry name" value="MFS general substrate transporter like domains"/>
    <property type="match status" value="1"/>
</dbReference>
<evidence type="ECO:0000256" key="2">
    <source>
        <dbReference type="ARBA" id="ARBA00022692"/>
    </source>
</evidence>
<dbReference type="GO" id="GO:0042908">
    <property type="term" value="P:xenobiotic transport"/>
    <property type="evidence" value="ECO:0007669"/>
    <property type="project" value="UniProtKB-ARBA"/>
</dbReference>
<dbReference type="InterPro" id="IPR036259">
    <property type="entry name" value="MFS_trans_sf"/>
</dbReference>
<dbReference type="GO" id="GO:0016020">
    <property type="term" value="C:membrane"/>
    <property type="evidence" value="ECO:0007669"/>
    <property type="project" value="UniProtKB-SubCell"/>
</dbReference>
<feature type="transmembrane region" description="Helical" evidence="5">
    <location>
        <begin position="125"/>
        <end position="146"/>
    </location>
</feature>
<sequence length="454" mass="49459">MAQKDEPTPEQEAIILNPLPLTNLPTKTIGWSSPSDPSMPYNFPLTQNYTWLAVNQEFHNDNDWLGSMTVSIFLFGYVVGPVFIGPLSEIYGRKWVFVISCVGFCVWQVGCGLAGSVEVLVVCRFWAGVGGAAPLALGGSIIGDLFRPHERGFAMGIWNLGPLLGPVIGPLLGGFVTQYIGWRWDFWIVLAAATPVTLAIAIFTKETGHKALIRTKTLGLRKDLGIHDLRSCYEGSSAESSTWQAIRLSLVRPFKLMVFSPIVFALGAYIAFLFGTVYLLYTTIPSVFEDLHGFSTGETGFPYLALGLGNVLGSLLFILHSDKMVKQLAKANSGVFLPEMRLAISIPFGILLPISLFWYGWSAEHNLHWSSTILSLVLFGFGVIGLFLPISTYIIDSYPLHAASATSANIIMRSIVGAIATFRTTVVQDVGSWLGKLAFGVHCSRDGAAAIRVL</sequence>
<organism evidence="7 8">
    <name type="scientific">Septoria linicola</name>
    <dbReference type="NCBI Taxonomy" id="215465"/>
    <lineage>
        <taxon>Eukaryota</taxon>
        <taxon>Fungi</taxon>
        <taxon>Dikarya</taxon>
        <taxon>Ascomycota</taxon>
        <taxon>Pezizomycotina</taxon>
        <taxon>Dothideomycetes</taxon>
        <taxon>Dothideomycetidae</taxon>
        <taxon>Mycosphaerellales</taxon>
        <taxon>Mycosphaerellaceae</taxon>
        <taxon>Septoria</taxon>
    </lineage>
</organism>
<keyword evidence="7" id="KW-0813">Transport</keyword>
<evidence type="ECO:0000256" key="5">
    <source>
        <dbReference type="SAM" id="Phobius"/>
    </source>
</evidence>
<proteinExistence type="predicted"/>
<evidence type="ECO:0000313" key="8">
    <source>
        <dbReference type="Proteomes" id="UP001056384"/>
    </source>
</evidence>
<dbReference type="InterPro" id="IPR020846">
    <property type="entry name" value="MFS_dom"/>
</dbReference>
<keyword evidence="2 5" id="KW-0812">Transmembrane</keyword>
<comment type="subcellular location">
    <subcellularLocation>
        <location evidence="1">Membrane</location>
        <topology evidence="1">Multi-pass membrane protein</topology>
    </subcellularLocation>
</comment>
<dbReference type="PANTHER" id="PTHR23502:SF33">
    <property type="entry name" value="MAJOR FACILITATOR SUPERFAMILY (MFS) PROFILE DOMAIN-CONTAINING PROTEIN-RELATED"/>
    <property type="match status" value="1"/>
</dbReference>
<feature type="domain" description="Major facilitator superfamily (MFS) profile" evidence="6">
    <location>
        <begin position="1"/>
        <end position="454"/>
    </location>
</feature>
<dbReference type="InterPro" id="IPR011701">
    <property type="entry name" value="MFS"/>
</dbReference>
<dbReference type="AlphaFoldDB" id="A0A9Q9B0Q4"/>
<dbReference type="Pfam" id="PF07690">
    <property type="entry name" value="MFS_1"/>
    <property type="match status" value="1"/>
</dbReference>
<dbReference type="InterPro" id="IPR005829">
    <property type="entry name" value="Sugar_transporter_CS"/>
</dbReference>
<feature type="transmembrane region" description="Helical" evidence="5">
    <location>
        <begin position="64"/>
        <end position="84"/>
    </location>
</feature>
<dbReference type="PANTHER" id="PTHR23502">
    <property type="entry name" value="MAJOR FACILITATOR SUPERFAMILY"/>
    <property type="match status" value="1"/>
</dbReference>
<feature type="transmembrane region" description="Helical" evidence="5">
    <location>
        <begin position="96"/>
        <end position="119"/>
    </location>
</feature>
<evidence type="ECO:0000256" key="3">
    <source>
        <dbReference type="ARBA" id="ARBA00022989"/>
    </source>
</evidence>
<keyword evidence="8" id="KW-1185">Reference proteome</keyword>
<dbReference type="Proteomes" id="UP001056384">
    <property type="component" value="Chromosome 6"/>
</dbReference>
<keyword evidence="7" id="KW-0762">Sugar transport</keyword>
<dbReference type="SUPFAM" id="SSF103473">
    <property type="entry name" value="MFS general substrate transporter"/>
    <property type="match status" value="1"/>
</dbReference>
<accession>A0A9Q9B0Q4</accession>
<dbReference type="EMBL" id="CP099423">
    <property type="protein sequence ID" value="USW54176.1"/>
    <property type="molecule type" value="Genomic_DNA"/>
</dbReference>
<evidence type="ECO:0000256" key="4">
    <source>
        <dbReference type="ARBA" id="ARBA00023136"/>
    </source>
</evidence>
<reference evidence="7" key="1">
    <citation type="submission" date="2022-06" db="EMBL/GenBank/DDBJ databases">
        <title>Complete genome sequences of two strains of the flax pathogen Septoria linicola.</title>
        <authorList>
            <person name="Lapalu N."/>
            <person name="Simon A."/>
            <person name="Demenou B."/>
            <person name="Paumier D."/>
            <person name="Guillot M.-P."/>
            <person name="Gout L."/>
            <person name="Valade R."/>
        </authorList>
    </citation>
    <scope>NUCLEOTIDE SEQUENCE</scope>
    <source>
        <strain evidence="7">SE15195</strain>
    </source>
</reference>
<feature type="transmembrane region" description="Helical" evidence="5">
    <location>
        <begin position="158"/>
        <end position="180"/>
    </location>
</feature>
<dbReference type="PROSITE" id="PS50850">
    <property type="entry name" value="MFS"/>
    <property type="match status" value="1"/>
</dbReference>
<feature type="transmembrane region" description="Helical" evidence="5">
    <location>
        <begin position="256"/>
        <end position="281"/>
    </location>
</feature>
<feature type="transmembrane region" description="Helical" evidence="5">
    <location>
        <begin position="186"/>
        <end position="204"/>
    </location>
</feature>
<name>A0A9Q9B0Q4_9PEZI</name>